<proteinExistence type="predicted"/>
<feature type="domain" description="Retrotransposon gag" evidence="1">
    <location>
        <begin position="139"/>
        <end position="235"/>
    </location>
</feature>
<protein>
    <submittedName>
        <fullName evidence="2">Reverse transcriptase domain-containing protein</fullName>
    </submittedName>
</protein>
<accession>A0A6L2MR13</accession>
<evidence type="ECO:0000259" key="1">
    <source>
        <dbReference type="Pfam" id="PF03732"/>
    </source>
</evidence>
<keyword evidence="2" id="KW-0695">RNA-directed DNA polymerase</keyword>
<dbReference type="AlphaFoldDB" id="A0A6L2MR13"/>
<keyword evidence="2" id="KW-0548">Nucleotidyltransferase</keyword>
<organism evidence="2">
    <name type="scientific">Tanacetum cinerariifolium</name>
    <name type="common">Dalmatian daisy</name>
    <name type="synonym">Chrysanthemum cinerariifolium</name>
    <dbReference type="NCBI Taxonomy" id="118510"/>
    <lineage>
        <taxon>Eukaryota</taxon>
        <taxon>Viridiplantae</taxon>
        <taxon>Streptophyta</taxon>
        <taxon>Embryophyta</taxon>
        <taxon>Tracheophyta</taxon>
        <taxon>Spermatophyta</taxon>
        <taxon>Magnoliopsida</taxon>
        <taxon>eudicotyledons</taxon>
        <taxon>Gunneridae</taxon>
        <taxon>Pentapetalae</taxon>
        <taxon>asterids</taxon>
        <taxon>campanulids</taxon>
        <taxon>Asterales</taxon>
        <taxon>Asteraceae</taxon>
        <taxon>Asteroideae</taxon>
        <taxon>Anthemideae</taxon>
        <taxon>Anthemidinae</taxon>
        <taxon>Tanacetum</taxon>
    </lineage>
</organism>
<dbReference type="InterPro" id="IPR005162">
    <property type="entry name" value="Retrotrans_gag_dom"/>
</dbReference>
<gene>
    <name evidence="2" type="ORF">Tci_048158</name>
</gene>
<dbReference type="GO" id="GO:0003964">
    <property type="term" value="F:RNA-directed DNA polymerase activity"/>
    <property type="evidence" value="ECO:0007669"/>
    <property type="project" value="UniProtKB-KW"/>
</dbReference>
<sequence>MASIKKRPNTKNLKYYEAQKTVPGAWKLLGLSGEGSGSRGEVVELGWNGGSWMAPKRTSTSVAPATTQAVIWQLVADSVATTLEVQAANMENTDNTNRNTRPKENIVASKCTYKEFISCQPFYFNVFSCSNCIEDCKVKFATGTLTENALSWWNSYAKPIGTEQADKIAWTELKRLLTNKYCPRTKFRKMEDEFHNLVVKENDLKTYARRFQELETLCPNMVPNNEKLMEVFIGGFPQNIEGTLLLHQNLKL</sequence>
<dbReference type="EMBL" id="BKCJ010007229">
    <property type="protein sequence ID" value="GEU76180.1"/>
    <property type="molecule type" value="Genomic_DNA"/>
</dbReference>
<comment type="caution">
    <text evidence="2">The sequence shown here is derived from an EMBL/GenBank/DDBJ whole genome shotgun (WGS) entry which is preliminary data.</text>
</comment>
<dbReference type="Pfam" id="PF03732">
    <property type="entry name" value="Retrotrans_gag"/>
    <property type="match status" value="1"/>
</dbReference>
<reference evidence="2" key="1">
    <citation type="journal article" date="2019" name="Sci. Rep.">
        <title>Draft genome of Tanacetum cinerariifolium, the natural source of mosquito coil.</title>
        <authorList>
            <person name="Yamashiro T."/>
            <person name="Shiraishi A."/>
            <person name="Satake H."/>
            <person name="Nakayama K."/>
        </authorList>
    </citation>
    <scope>NUCLEOTIDE SEQUENCE</scope>
</reference>
<keyword evidence="2" id="KW-0808">Transferase</keyword>
<name>A0A6L2MR13_TANCI</name>
<evidence type="ECO:0000313" key="2">
    <source>
        <dbReference type="EMBL" id="GEU76180.1"/>
    </source>
</evidence>